<gene>
    <name evidence="2" type="ORF">NHX12_025913</name>
</gene>
<proteinExistence type="predicted"/>
<reference evidence="2" key="1">
    <citation type="submission" date="2022-07" db="EMBL/GenBank/DDBJ databases">
        <title>Chromosome-level genome of Muraenolepis orangiensis.</title>
        <authorList>
            <person name="Kim J."/>
        </authorList>
    </citation>
    <scope>NUCLEOTIDE SEQUENCE</scope>
    <source>
        <strain evidence="2">KU_S4_2022</strain>
        <tissue evidence="2">Muscle</tissue>
    </source>
</reference>
<protein>
    <submittedName>
        <fullName evidence="2">Uncharacterized protein</fullName>
    </submittedName>
</protein>
<accession>A0A9Q0EL73</accession>
<comment type="caution">
    <text evidence="2">The sequence shown here is derived from an EMBL/GenBank/DDBJ whole genome shotgun (WGS) entry which is preliminary data.</text>
</comment>
<dbReference type="AlphaFoldDB" id="A0A9Q0EL73"/>
<evidence type="ECO:0000256" key="1">
    <source>
        <dbReference type="SAM" id="MobiDB-lite"/>
    </source>
</evidence>
<evidence type="ECO:0000313" key="3">
    <source>
        <dbReference type="Proteomes" id="UP001148018"/>
    </source>
</evidence>
<name>A0A9Q0EL73_9TELE</name>
<dbReference type="EMBL" id="JANIIK010000042">
    <property type="protein sequence ID" value="KAJ3606392.1"/>
    <property type="molecule type" value="Genomic_DNA"/>
</dbReference>
<dbReference type="Proteomes" id="UP001148018">
    <property type="component" value="Unassembled WGS sequence"/>
</dbReference>
<organism evidence="2 3">
    <name type="scientific">Muraenolepis orangiensis</name>
    <name type="common">Patagonian moray cod</name>
    <dbReference type="NCBI Taxonomy" id="630683"/>
    <lineage>
        <taxon>Eukaryota</taxon>
        <taxon>Metazoa</taxon>
        <taxon>Chordata</taxon>
        <taxon>Craniata</taxon>
        <taxon>Vertebrata</taxon>
        <taxon>Euteleostomi</taxon>
        <taxon>Actinopterygii</taxon>
        <taxon>Neopterygii</taxon>
        <taxon>Teleostei</taxon>
        <taxon>Neoteleostei</taxon>
        <taxon>Acanthomorphata</taxon>
        <taxon>Zeiogadaria</taxon>
        <taxon>Gadariae</taxon>
        <taxon>Gadiformes</taxon>
        <taxon>Muraenolepidoidei</taxon>
        <taxon>Muraenolepididae</taxon>
        <taxon>Muraenolepis</taxon>
    </lineage>
</organism>
<feature type="region of interest" description="Disordered" evidence="1">
    <location>
        <begin position="1"/>
        <end position="36"/>
    </location>
</feature>
<keyword evidence="3" id="KW-1185">Reference proteome</keyword>
<evidence type="ECO:0000313" key="2">
    <source>
        <dbReference type="EMBL" id="KAJ3606392.1"/>
    </source>
</evidence>
<sequence>MTSGEMADLDGRDASPVASQGSRLSGGKRGSSGGGGGVLHCPPVTCLHPSTHPPARRYRVGWTGVGDTFSQPRLVGLREGQVMPDCKGQVAAAGGGGCPRGQGTLRKGSSRSAIPALFTIREEEEGQRQRGARARRKKAVCLPEVSSARQCFDLYGFPGPTRFYSSAVYLLAMAMVPAP</sequence>
<feature type="compositionally biased region" description="Gly residues" evidence="1">
    <location>
        <begin position="27"/>
        <end position="36"/>
    </location>
</feature>